<dbReference type="Gene3D" id="2.10.230.10">
    <property type="entry name" value="Heat shock protein DnaJ, cysteine-rich domain"/>
    <property type="match status" value="1"/>
</dbReference>
<feature type="binding site" evidence="10">
    <location>
        <position position="215"/>
    </location>
    <ligand>
        <name>Zn(2+)</name>
        <dbReference type="ChEBI" id="CHEBI:29105"/>
        <label>1</label>
    </ligand>
</feature>
<feature type="repeat" description="CXXCXGXG motif" evidence="10">
    <location>
        <begin position="162"/>
        <end position="169"/>
    </location>
</feature>
<accession>A0A3A4NRC1</accession>
<feature type="repeat" description="CXXCXGXG motif" evidence="10">
    <location>
        <begin position="215"/>
        <end position="222"/>
    </location>
</feature>
<feature type="binding site" evidence="10">
    <location>
        <position position="218"/>
    </location>
    <ligand>
        <name>Zn(2+)</name>
        <dbReference type="ChEBI" id="CHEBI:29105"/>
        <label>1</label>
    </ligand>
</feature>
<dbReference type="InterPro" id="IPR012724">
    <property type="entry name" value="DnaJ"/>
</dbReference>
<evidence type="ECO:0000313" key="14">
    <source>
        <dbReference type="EMBL" id="RJP18344.1"/>
    </source>
</evidence>
<dbReference type="Gene3D" id="1.10.287.110">
    <property type="entry name" value="DnaJ domain"/>
    <property type="match status" value="1"/>
</dbReference>
<dbReference type="EMBL" id="QZKU01000102">
    <property type="protein sequence ID" value="RJP18344.1"/>
    <property type="molecule type" value="Genomic_DNA"/>
</dbReference>
<keyword evidence="10" id="KW-0963">Cytoplasm</keyword>
<evidence type="ECO:0000256" key="3">
    <source>
        <dbReference type="ARBA" id="ARBA00022737"/>
    </source>
</evidence>
<dbReference type="CDD" id="cd10747">
    <property type="entry name" value="DnaJ_C"/>
    <property type="match status" value="1"/>
</dbReference>
<dbReference type="Pfam" id="PF01556">
    <property type="entry name" value="DnaJ_C"/>
    <property type="match status" value="1"/>
</dbReference>
<dbReference type="GO" id="GO:0009408">
    <property type="term" value="P:response to heat"/>
    <property type="evidence" value="ECO:0007669"/>
    <property type="project" value="InterPro"/>
</dbReference>
<feature type="domain" description="CR-type" evidence="13">
    <location>
        <begin position="149"/>
        <end position="227"/>
    </location>
</feature>
<dbReference type="PROSITE" id="PS00636">
    <property type="entry name" value="DNAJ_1"/>
    <property type="match status" value="1"/>
</dbReference>
<keyword evidence="3 10" id="KW-0677">Repeat</keyword>
<keyword evidence="7 10" id="KW-0143">Chaperone</keyword>
<keyword evidence="5 10" id="KW-0862">Zinc</keyword>
<evidence type="ECO:0000256" key="11">
    <source>
        <dbReference type="PROSITE-ProRule" id="PRU00546"/>
    </source>
</evidence>
<comment type="cofactor">
    <cofactor evidence="10">
        <name>Zn(2+)</name>
        <dbReference type="ChEBI" id="CHEBI:29105"/>
    </cofactor>
    <text evidence="10">Binds 2 Zn(2+) ions per monomer.</text>
</comment>
<protein>
    <recommendedName>
        <fullName evidence="9 10">Chaperone protein DnaJ</fullName>
    </recommendedName>
</protein>
<dbReference type="FunFam" id="2.60.260.20:FF:000005">
    <property type="entry name" value="Chaperone protein dnaJ 1, mitochondrial"/>
    <property type="match status" value="1"/>
</dbReference>
<comment type="function">
    <text evidence="10">Participates actively in the response to hyperosmotic and heat shock by preventing the aggregation of stress-denatured proteins and by disaggregating proteins, also in an autonomous, DnaK-independent fashion. Unfolded proteins bind initially to DnaJ; upon interaction with the DnaJ-bound protein, DnaK hydrolyzes its bound ATP, resulting in the formation of a stable complex. GrpE releases ADP from DnaK; ATP binding to DnaK triggers the release of the substrate protein, thus completing the reaction cycle. Several rounds of ATP-dependent interactions between DnaJ, DnaK and GrpE are required for fully efficient folding. Also involved, together with DnaK and GrpE, in the DNA replication of plasmids through activation of initiation proteins.</text>
</comment>
<keyword evidence="1 10" id="KW-0235">DNA replication</keyword>
<dbReference type="InterPro" id="IPR002939">
    <property type="entry name" value="DnaJ_C"/>
</dbReference>
<dbReference type="GO" id="GO:0051082">
    <property type="term" value="F:unfolded protein binding"/>
    <property type="evidence" value="ECO:0007669"/>
    <property type="project" value="UniProtKB-UniRule"/>
</dbReference>
<dbReference type="GO" id="GO:0005524">
    <property type="term" value="F:ATP binding"/>
    <property type="evidence" value="ECO:0007669"/>
    <property type="project" value="InterPro"/>
</dbReference>
<evidence type="ECO:0000259" key="12">
    <source>
        <dbReference type="PROSITE" id="PS50076"/>
    </source>
</evidence>
<dbReference type="GO" id="GO:0031072">
    <property type="term" value="F:heat shock protein binding"/>
    <property type="evidence" value="ECO:0007669"/>
    <property type="project" value="InterPro"/>
</dbReference>
<keyword evidence="4 10" id="KW-0863">Zinc-finger</keyword>
<dbReference type="HAMAP" id="MF_01152">
    <property type="entry name" value="DnaJ"/>
    <property type="match status" value="1"/>
</dbReference>
<dbReference type="SUPFAM" id="SSF49493">
    <property type="entry name" value="HSP40/DnaJ peptide-binding domain"/>
    <property type="match status" value="2"/>
</dbReference>
<evidence type="ECO:0000256" key="4">
    <source>
        <dbReference type="ARBA" id="ARBA00022771"/>
    </source>
</evidence>
<feature type="binding site" evidence="10">
    <location>
        <position position="179"/>
    </location>
    <ligand>
        <name>Zn(2+)</name>
        <dbReference type="ChEBI" id="CHEBI:29105"/>
        <label>2</label>
    </ligand>
</feature>
<dbReference type="PRINTS" id="PR00625">
    <property type="entry name" value="JDOMAIN"/>
</dbReference>
<feature type="repeat" description="CXXCXGXG motif" evidence="10">
    <location>
        <begin position="201"/>
        <end position="208"/>
    </location>
</feature>
<evidence type="ECO:0000313" key="15">
    <source>
        <dbReference type="Proteomes" id="UP000265882"/>
    </source>
</evidence>
<feature type="binding site" evidence="10">
    <location>
        <position position="201"/>
    </location>
    <ligand>
        <name>Zn(2+)</name>
        <dbReference type="ChEBI" id="CHEBI:29105"/>
        <label>2</label>
    </ligand>
</feature>
<feature type="binding site" evidence="10">
    <location>
        <position position="162"/>
    </location>
    <ligand>
        <name>Zn(2+)</name>
        <dbReference type="ChEBI" id="CHEBI:29105"/>
        <label>1</label>
    </ligand>
</feature>
<dbReference type="CDD" id="cd06257">
    <property type="entry name" value="DnaJ"/>
    <property type="match status" value="1"/>
</dbReference>
<dbReference type="PROSITE" id="PS50076">
    <property type="entry name" value="DNAJ_2"/>
    <property type="match status" value="1"/>
</dbReference>
<dbReference type="AlphaFoldDB" id="A0A3A4NRC1"/>
<comment type="caution">
    <text evidence="14">The sequence shown here is derived from an EMBL/GenBank/DDBJ whole genome shotgun (WGS) entry which is preliminary data.</text>
</comment>
<feature type="repeat" description="CXXCXGXG motif" evidence="10">
    <location>
        <begin position="179"/>
        <end position="186"/>
    </location>
</feature>
<reference evidence="14 15" key="1">
    <citation type="journal article" date="2017" name="ISME J.">
        <title>Energy and carbon metabolisms in a deep terrestrial subsurface fluid microbial community.</title>
        <authorList>
            <person name="Momper L."/>
            <person name="Jungbluth S.P."/>
            <person name="Lee M.D."/>
            <person name="Amend J.P."/>
        </authorList>
    </citation>
    <scope>NUCLEOTIDE SEQUENCE [LARGE SCALE GENOMIC DNA]</scope>
    <source>
        <strain evidence="14">SURF_5</strain>
    </source>
</reference>
<feature type="zinc finger region" description="CR-type" evidence="11">
    <location>
        <begin position="149"/>
        <end position="227"/>
    </location>
</feature>
<dbReference type="InterPro" id="IPR001623">
    <property type="entry name" value="DnaJ_domain"/>
</dbReference>
<evidence type="ECO:0000256" key="2">
    <source>
        <dbReference type="ARBA" id="ARBA00022723"/>
    </source>
</evidence>
<dbReference type="PANTHER" id="PTHR43096">
    <property type="entry name" value="DNAJ HOMOLOG 1, MITOCHONDRIAL-RELATED"/>
    <property type="match status" value="1"/>
</dbReference>
<feature type="binding site" evidence="10">
    <location>
        <position position="204"/>
    </location>
    <ligand>
        <name>Zn(2+)</name>
        <dbReference type="ChEBI" id="CHEBI:29105"/>
        <label>2</label>
    </ligand>
</feature>
<evidence type="ECO:0000256" key="7">
    <source>
        <dbReference type="ARBA" id="ARBA00023186"/>
    </source>
</evidence>
<dbReference type="Pfam" id="PF00684">
    <property type="entry name" value="DnaJ_CXXCXGXG"/>
    <property type="match status" value="1"/>
</dbReference>
<dbReference type="InterPro" id="IPR018253">
    <property type="entry name" value="DnaJ_domain_CS"/>
</dbReference>
<dbReference type="NCBIfam" id="TIGR02349">
    <property type="entry name" value="DnaJ_bact"/>
    <property type="match status" value="1"/>
</dbReference>
<dbReference type="SUPFAM" id="SSF46565">
    <property type="entry name" value="Chaperone J-domain"/>
    <property type="match status" value="1"/>
</dbReference>
<comment type="subunit">
    <text evidence="10">Homodimer.</text>
</comment>
<comment type="subcellular location">
    <subcellularLocation>
        <location evidence="10">Cytoplasm</location>
    </subcellularLocation>
</comment>
<dbReference type="Gene3D" id="2.60.260.20">
    <property type="entry name" value="Urease metallochaperone UreE, N-terminal domain"/>
    <property type="match status" value="2"/>
</dbReference>
<gene>
    <name evidence="10 14" type="primary">dnaJ</name>
    <name evidence="14" type="ORF">C4520_14545</name>
</gene>
<dbReference type="Proteomes" id="UP000265882">
    <property type="component" value="Unassembled WGS sequence"/>
</dbReference>
<sequence length="370" mass="39365">MPPKDYYNVLGVSKSASADDIRKAYRNLAKKYHPDRNPNNKAAEEKFKQVQEAYDVLGDETKKKQYDQMRDGAFAGFGPGGFQGYTTRPGGGAQFRYEDLSGFGDLGDLFSSIFGFGAGPRAGRGAHGPARGEDAQAEIEVPFEQAVSGGKMTFQISREEDCSRCNGSGMEPGSGSKTCPTCQGRGNVATSQGAFSISRPCPTCLGRGTVGGSACTRCGGTGAVSGTRSIAVNIPPGVSDGSKIRVAGQGQKGTQGGPPGDLILTVRVRQHPRLKRKGSDIYSEVTINLAQAVLGARVQVETLDGPVQLRIPPGMQPGKKLRLKGRGIKKLRGPGRGDHYVEVRVQIPESLSEAEREAFTRFAETAKLKH</sequence>
<dbReference type="InterPro" id="IPR001305">
    <property type="entry name" value="HSP_DnaJ_Cys-rich_dom"/>
</dbReference>
<feature type="binding site" evidence="10">
    <location>
        <position position="182"/>
    </location>
    <ligand>
        <name>Zn(2+)</name>
        <dbReference type="ChEBI" id="CHEBI:29105"/>
        <label>2</label>
    </ligand>
</feature>
<dbReference type="InterPro" id="IPR036410">
    <property type="entry name" value="HSP_DnaJ_Cys-rich_dom_sf"/>
</dbReference>
<dbReference type="PROSITE" id="PS51188">
    <property type="entry name" value="ZF_CR"/>
    <property type="match status" value="1"/>
</dbReference>
<evidence type="ECO:0000256" key="10">
    <source>
        <dbReference type="HAMAP-Rule" id="MF_01152"/>
    </source>
</evidence>
<keyword evidence="6 10" id="KW-0346">Stress response</keyword>
<name>A0A3A4NRC1_ABYX5</name>
<evidence type="ECO:0000256" key="5">
    <source>
        <dbReference type="ARBA" id="ARBA00022833"/>
    </source>
</evidence>
<dbReference type="SMART" id="SM00271">
    <property type="entry name" value="DnaJ"/>
    <property type="match status" value="1"/>
</dbReference>
<dbReference type="NCBIfam" id="NF008035">
    <property type="entry name" value="PRK10767.1"/>
    <property type="match status" value="1"/>
</dbReference>
<feature type="binding site" evidence="10">
    <location>
        <position position="165"/>
    </location>
    <ligand>
        <name>Zn(2+)</name>
        <dbReference type="ChEBI" id="CHEBI:29105"/>
        <label>1</label>
    </ligand>
</feature>
<dbReference type="GO" id="GO:0006260">
    <property type="term" value="P:DNA replication"/>
    <property type="evidence" value="ECO:0007669"/>
    <property type="project" value="UniProtKB-KW"/>
</dbReference>
<proteinExistence type="inferred from homology"/>
<dbReference type="SUPFAM" id="SSF57938">
    <property type="entry name" value="DnaJ/Hsp40 cysteine-rich domain"/>
    <property type="match status" value="1"/>
</dbReference>
<dbReference type="GO" id="GO:0008270">
    <property type="term" value="F:zinc ion binding"/>
    <property type="evidence" value="ECO:0007669"/>
    <property type="project" value="UniProtKB-UniRule"/>
</dbReference>
<dbReference type="InterPro" id="IPR008971">
    <property type="entry name" value="HSP40/DnaJ_pept-bd"/>
</dbReference>
<comment type="similarity">
    <text evidence="8 10">Belongs to the DnaJ family.</text>
</comment>
<evidence type="ECO:0000256" key="6">
    <source>
        <dbReference type="ARBA" id="ARBA00023016"/>
    </source>
</evidence>
<organism evidence="14 15">
    <name type="scientific">Abyssobacteria bacterium (strain SURF_5)</name>
    <dbReference type="NCBI Taxonomy" id="2093360"/>
    <lineage>
        <taxon>Bacteria</taxon>
        <taxon>Pseudomonadati</taxon>
        <taxon>Candidatus Hydrogenedentota</taxon>
        <taxon>Candidatus Abyssobacteria</taxon>
    </lineage>
</organism>
<evidence type="ECO:0000256" key="1">
    <source>
        <dbReference type="ARBA" id="ARBA00022705"/>
    </source>
</evidence>
<evidence type="ECO:0000256" key="8">
    <source>
        <dbReference type="ARBA" id="ARBA00061004"/>
    </source>
</evidence>
<evidence type="ECO:0000256" key="9">
    <source>
        <dbReference type="ARBA" id="ARBA00067609"/>
    </source>
</evidence>
<dbReference type="PANTHER" id="PTHR43096:SF52">
    <property type="entry name" value="DNAJ HOMOLOG 1, MITOCHONDRIAL-RELATED"/>
    <property type="match status" value="1"/>
</dbReference>
<feature type="domain" description="J" evidence="12">
    <location>
        <begin position="5"/>
        <end position="70"/>
    </location>
</feature>
<evidence type="ECO:0000259" key="13">
    <source>
        <dbReference type="PROSITE" id="PS51188"/>
    </source>
</evidence>
<dbReference type="FunFam" id="2.10.230.10:FF:000002">
    <property type="entry name" value="Molecular chaperone DnaJ"/>
    <property type="match status" value="1"/>
</dbReference>
<keyword evidence="2 10" id="KW-0479">Metal-binding</keyword>
<dbReference type="GO" id="GO:0005737">
    <property type="term" value="C:cytoplasm"/>
    <property type="evidence" value="ECO:0007669"/>
    <property type="project" value="UniProtKB-SubCell"/>
</dbReference>
<dbReference type="InterPro" id="IPR036869">
    <property type="entry name" value="J_dom_sf"/>
</dbReference>
<comment type="domain">
    <text evidence="10">The J domain is necessary and sufficient to stimulate DnaK ATPase activity. Zinc center 1 plays an important role in the autonomous, DnaK-independent chaperone activity of DnaJ. Zinc center 2 is essential for interaction with DnaK and for DnaJ activity.</text>
</comment>
<dbReference type="GO" id="GO:0042026">
    <property type="term" value="P:protein refolding"/>
    <property type="evidence" value="ECO:0007669"/>
    <property type="project" value="TreeGrafter"/>
</dbReference>
<dbReference type="Pfam" id="PF00226">
    <property type="entry name" value="DnaJ"/>
    <property type="match status" value="1"/>
</dbReference>
<dbReference type="CDD" id="cd10719">
    <property type="entry name" value="DnaJ_zf"/>
    <property type="match status" value="1"/>
</dbReference>